<dbReference type="AlphaFoldDB" id="A0A562TDQ5"/>
<dbReference type="InterPro" id="IPR051125">
    <property type="entry name" value="ABC-4/HrtB_transporter"/>
</dbReference>
<keyword evidence="4 6" id="KW-1133">Transmembrane helix</keyword>
<dbReference type="RefSeq" id="WP_145710660.1">
    <property type="nucleotide sequence ID" value="NZ_BAAAFY010000001.1"/>
</dbReference>
<evidence type="ECO:0000256" key="2">
    <source>
        <dbReference type="ARBA" id="ARBA00022475"/>
    </source>
</evidence>
<evidence type="ECO:0000259" key="8">
    <source>
        <dbReference type="Pfam" id="PF12704"/>
    </source>
</evidence>
<evidence type="ECO:0000256" key="5">
    <source>
        <dbReference type="ARBA" id="ARBA00023136"/>
    </source>
</evidence>
<keyword evidence="5 6" id="KW-0472">Membrane</keyword>
<proteinExistence type="predicted"/>
<dbReference type="GO" id="GO:0005886">
    <property type="term" value="C:plasma membrane"/>
    <property type="evidence" value="ECO:0007669"/>
    <property type="project" value="UniProtKB-SubCell"/>
</dbReference>
<dbReference type="InterPro" id="IPR003838">
    <property type="entry name" value="ABC3_permease_C"/>
</dbReference>
<dbReference type="Pfam" id="PF02687">
    <property type="entry name" value="FtsX"/>
    <property type="match status" value="1"/>
</dbReference>
<feature type="transmembrane region" description="Helical" evidence="6">
    <location>
        <begin position="276"/>
        <end position="297"/>
    </location>
</feature>
<comment type="caution">
    <text evidence="9">The sequence shown here is derived from an EMBL/GenBank/DDBJ whole genome shotgun (WGS) entry which is preliminary data.</text>
</comment>
<keyword evidence="3 6" id="KW-0812">Transmembrane</keyword>
<keyword evidence="10" id="KW-1185">Reference proteome</keyword>
<keyword evidence="2" id="KW-1003">Cell membrane</keyword>
<accession>A0A562TDQ5</accession>
<evidence type="ECO:0000313" key="10">
    <source>
        <dbReference type="Proteomes" id="UP000316778"/>
    </source>
</evidence>
<evidence type="ECO:0000259" key="7">
    <source>
        <dbReference type="Pfam" id="PF02687"/>
    </source>
</evidence>
<dbReference type="Proteomes" id="UP000316778">
    <property type="component" value="Unassembled WGS sequence"/>
</dbReference>
<reference evidence="9 10" key="1">
    <citation type="journal article" date="2013" name="Stand. Genomic Sci.">
        <title>Genomic Encyclopedia of Type Strains, Phase I: The one thousand microbial genomes (KMG-I) project.</title>
        <authorList>
            <person name="Kyrpides N.C."/>
            <person name="Woyke T."/>
            <person name="Eisen J.A."/>
            <person name="Garrity G."/>
            <person name="Lilburn T.G."/>
            <person name="Beck B.J."/>
            <person name="Whitman W.B."/>
            <person name="Hugenholtz P."/>
            <person name="Klenk H.P."/>
        </authorList>
    </citation>
    <scope>NUCLEOTIDE SEQUENCE [LARGE SCALE GENOMIC DNA]</scope>
    <source>
        <strain evidence="9 10">DSM 13484</strain>
    </source>
</reference>
<feature type="domain" description="MacB-like periplasmic core" evidence="8">
    <location>
        <begin position="31"/>
        <end position="199"/>
    </location>
</feature>
<dbReference type="Pfam" id="PF12704">
    <property type="entry name" value="MacB_PCD"/>
    <property type="match status" value="1"/>
</dbReference>
<dbReference type="PANTHER" id="PTHR43738:SF2">
    <property type="entry name" value="ABC TRANSPORTER PERMEASE"/>
    <property type="match status" value="1"/>
</dbReference>
<evidence type="ECO:0000313" key="9">
    <source>
        <dbReference type="EMBL" id="TWI91513.1"/>
    </source>
</evidence>
<feature type="domain" description="ABC3 transporter permease C-terminal" evidence="7">
    <location>
        <begin position="279"/>
        <end position="399"/>
    </location>
</feature>
<dbReference type="OrthoDB" id="9784014at2"/>
<dbReference type="PANTHER" id="PTHR43738">
    <property type="entry name" value="ABC TRANSPORTER, MEMBRANE PROTEIN"/>
    <property type="match status" value="1"/>
</dbReference>
<feature type="transmembrane region" description="Helical" evidence="6">
    <location>
        <begin position="373"/>
        <end position="392"/>
    </location>
</feature>
<comment type="subcellular location">
    <subcellularLocation>
        <location evidence="1">Cell membrane</location>
        <topology evidence="1">Multi-pass membrane protein</topology>
    </subcellularLocation>
</comment>
<name>A0A562TDQ5_CHIJA</name>
<organism evidence="9 10">
    <name type="scientific">Chitinophaga japonensis</name>
    <name type="common">Flexibacter japonensis</name>
    <dbReference type="NCBI Taxonomy" id="104662"/>
    <lineage>
        <taxon>Bacteria</taxon>
        <taxon>Pseudomonadati</taxon>
        <taxon>Bacteroidota</taxon>
        <taxon>Chitinophagia</taxon>
        <taxon>Chitinophagales</taxon>
        <taxon>Chitinophagaceae</taxon>
        <taxon>Chitinophaga</taxon>
    </lineage>
</organism>
<evidence type="ECO:0000256" key="3">
    <source>
        <dbReference type="ARBA" id="ARBA00022692"/>
    </source>
</evidence>
<gene>
    <name evidence="9" type="ORF">LX66_0882</name>
</gene>
<evidence type="ECO:0000256" key="1">
    <source>
        <dbReference type="ARBA" id="ARBA00004651"/>
    </source>
</evidence>
<sequence>MMILTIAVRNLLHRPLRSITSWLLLTCASGMLALLLLVQAQAGRQFEQNVAGIDMVLGAKGSPLQLILSSVYHIDAPTGNIPLREAQPWMQHPMVRAAIPLSLGDSYQGFRIVGTTPDYIRHYGGQMAQGRMFRHSMEAVLGSAVAARYHLGIGDRFNGMHGLGAEGHVHEGHPYTVSGILAPAGNVLDQVILTSLNSVWDIHDHHHQEEEEHHTEAGEPASDSARQVTAVLLQFRNPMAQLQLPRWINTHTRLQAAVPAIEVNRLLSLMGSGIQLLRLIGWLLMALAACSIFFMLLQSLQERRYELALLRSLGAGRARLLALVLTEAALLGVAGIAGGYLLSRGILAALQPGLAQQFHYVLQHWWQPGAGEAGIALLVLLVCLLAALLPGIRAFRLNISKTLSHA</sequence>
<dbReference type="InterPro" id="IPR025857">
    <property type="entry name" value="MacB_PCD"/>
</dbReference>
<dbReference type="EMBL" id="VLLG01000002">
    <property type="protein sequence ID" value="TWI91513.1"/>
    <property type="molecule type" value="Genomic_DNA"/>
</dbReference>
<protein>
    <submittedName>
        <fullName evidence="9">Putative ABC transport system permease protein</fullName>
    </submittedName>
</protein>
<evidence type="ECO:0000256" key="4">
    <source>
        <dbReference type="ARBA" id="ARBA00022989"/>
    </source>
</evidence>
<evidence type="ECO:0000256" key="6">
    <source>
        <dbReference type="SAM" id="Phobius"/>
    </source>
</evidence>
<feature type="transmembrane region" description="Helical" evidence="6">
    <location>
        <begin position="318"/>
        <end position="342"/>
    </location>
</feature>